<dbReference type="GO" id="GO:0005634">
    <property type="term" value="C:nucleus"/>
    <property type="evidence" value="ECO:0007669"/>
    <property type="project" value="TreeGrafter"/>
</dbReference>
<dbReference type="SUPFAM" id="SSF53300">
    <property type="entry name" value="vWA-like"/>
    <property type="match status" value="1"/>
</dbReference>
<dbReference type="GO" id="GO:0016567">
    <property type="term" value="P:protein ubiquitination"/>
    <property type="evidence" value="ECO:0007669"/>
    <property type="project" value="TreeGrafter"/>
</dbReference>
<gene>
    <name evidence="3" type="ORF">TEA_009308</name>
</gene>
<feature type="region of interest" description="Disordered" evidence="1">
    <location>
        <begin position="821"/>
        <end position="859"/>
    </location>
</feature>
<dbReference type="AlphaFoldDB" id="A0A4S4DIV0"/>
<evidence type="ECO:0000313" key="4">
    <source>
        <dbReference type="Proteomes" id="UP000306102"/>
    </source>
</evidence>
<comment type="caution">
    <text evidence="3">The sequence shown here is derived from an EMBL/GenBank/DDBJ whole genome shotgun (WGS) entry which is preliminary data.</text>
</comment>
<proteinExistence type="predicted"/>
<dbReference type="Pfam" id="PF07002">
    <property type="entry name" value="Copine"/>
    <property type="match status" value="1"/>
</dbReference>
<evidence type="ECO:0000259" key="2">
    <source>
        <dbReference type="Pfam" id="PF07002"/>
    </source>
</evidence>
<organism evidence="3 4">
    <name type="scientific">Camellia sinensis var. sinensis</name>
    <name type="common">China tea</name>
    <dbReference type="NCBI Taxonomy" id="542762"/>
    <lineage>
        <taxon>Eukaryota</taxon>
        <taxon>Viridiplantae</taxon>
        <taxon>Streptophyta</taxon>
        <taxon>Embryophyta</taxon>
        <taxon>Tracheophyta</taxon>
        <taxon>Spermatophyta</taxon>
        <taxon>Magnoliopsida</taxon>
        <taxon>eudicotyledons</taxon>
        <taxon>Gunneridae</taxon>
        <taxon>Pentapetalae</taxon>
        <taxon>asterids</taxon>
        <taxon>Ericales</taxon>
        <taxon>Theaceae</taxon>
        <taxon>Camellia</taxon>
    </lineage>
</organism>
<feature type="domain" description="Copine C-terminal" evidence="2">
    <location>
        <begin position="375"/>
        <end position="512"/>
    </location>
</feature>
<evidence type="ECO:0000313" key="3">
    <source>
        <dbReference type="EMBL" id="THG02749.1"/>
    </source>
</evidence>
<dbReference type="STRING" id="542762.A0A4S4DIV0"/>
<dbReference type="PANTHER" id="PTHR45751">
    <property type="entry name" value="COPINE FAMILY PROTEIN 1"/>
    <property type="match status" value="1"/>
</dbReference>
<dbReference type="InterPro" id="IPR036465">
    <property type="entry name" value="vWFA_dom_sf"/>
</dbReference>
<reference evidence="3 4" key="1">
    <citation type="journal article" date="2018" name="Proc. Natl. Acad. Sci. U.S.A.">
        <title>Draft genome sequence of Camellia sinensis var. sinensis provides insights into the evolution of the tea genome and tea quality.</title>
        <authorList>
            <person name="Wei C."/>
            <person name="Yang H."/>
            <person name="Wang S."/>
            <person name="Zhao J."/>
            <person name="Liu C."/>
            <person name="Gao L."/>
            <person name="Xia E."/>
            <person name="Lu Y."/>
            <person name="Tai Y."/>
            <person name="She G."/>
            <person name="Sun J."/>
            <person name="Cao H."/>
            <person name="Tong W."/>
            <person name="Gao Q."/>
            <person name="Li Y."/>
            <person name="Deng W."/>
            <person name="Jiang X."/>
            <person name="Wang W."/>
            <person name="Chen Q."/>
            <person name="Zhang S."/>
            <person name="Li H."/>
            <person name="Wu J."/>
            <person name="Wang P."/>
            <person name="Li P."/>
            <person name="Shi C."/>
            <person name="Zheng F."/>
            <person name="Jian J."/>
            <person name="Huang B."/>
            <person name="Shan D."/>
            <person name="Shi M."/>
            <person name="Fang C."/>
            <person name="Yue Y."/>
            <person name="Li F."/>
            <person name="Li D."/>
            <person name="Wei S."/>
            <person name="Han B."/>
            <person name="Jiang C."/>
            <person name="Yin Y."/>
            <person name="Xia T."/>
            <person name="Zhang Z."/>
            <person name="Bennetzen J.L."/>
            <person name="Zhao S."/>
            <person name="Wan X."/>
        </authorList>
    </citation>
    <scope>NUCLEOTIDE SEQUENCE [LARGE SCALE GENOMIC DNA]</scope>
    <source>
        <strain evidence="4">cv. Shuchazao</strain>
        <tissue evidence="3">Leaf</tissue>
    </source>
</reference>
<dbReference type="PANTHER" id="PTHR45751:SF29">
    <property type="entry name" value="E3 UBIQUITIN-PROTEIN LIGASE RGLG2"/>
    <property type="match status" value="1"/>
</dbReference>
<dbReference type="Proteomes" id="UP000306102">
    <property type="component" value="Unassembled WGS sequence"/>
</dbReference>
<dbReference type="EMBL" id="SDRB02011120">
    <property type="protein sequence ID" value="THG02749.1"/>
    <property type="molecule type" value="Genomic_DNA"/>
</dbReference>
<dbReference type="GO" id="GO:0004842">
    <property type="term" value="F:ubiquitin-protein transferase activity"/>
    <property type="evidence" value="ECO:0007669"/>
    <property type="project" value="TreeGrafter"/>
</dbReference>
<name>A0A4S4DIV0_CAMSN</name>
<accession>A0A4S4DIV0</accession>
<evidence type="ECO:0000256" key="1">
    <source>
        <dbReference type="SAM" id="MobiDB-lite"/>
    </source>
</evidence>
<feature type="region of interest" description="Disordered" evidence="1">
    <location>
        <begin position="541"/>
        <end position="570"/>
    </location>
</feature>
<keyword evidence="4" id="KW-1185">Reference proteome</keyword>
<dbReference type="InterPro" id="IPR010734">
    <property type="entry name" value="Copine_C"/>
</dbReference>
<feature type="compositionally biased region" description="Polar residues" evidence="1">
    <location>
        <begin position="830"/>
        <end position="859"/>
    </location>
</feature>
<dbReference type="InterPro" id="IPR052079">
    <property type="entry name" value="E3_ligase/Copine_domain"/>
</dbReference>
<sequence length="859" mass="94427">MDPPALDEECELMDPPALDEECELMDPPALDEECELMDPPALDEECELMDPPALDEECELMDPPALDEECELMDPPALDEECELMDPPALDEECELMDPPALDEECELMDPPALDEECELMDPPALDEECELMDPPALDEECELMDPPALDEECELMDPPALDEECELMDPPALDEECELMDPPALDEECELMDPPALDEECELMDPPALDEECELMDPPALTKSVFHGLKRNIGCFYLVYKSLVKYETKEEMGKEKPKSIGVWPAVRPFVNGGASGMLATCVVQLIDMIKMMESPPTSQLLESDESAALESKKMSHNMLMVLIKFLQKKRYSIIEKAIAEGTEEVVSDAVGDNYVSYDSNRFKKSSKRDGSSAAVPTSFGPIIEMAMTIVEKSGGQYHVLLIITDGQVTRSVDSEHGQLSPQGKKTVEAIVTASKLPLSIILVGVGDGPWDMMREFDDNIPARAFDNFQFVNFTEIMSKNVAQSRKETEFALAALMEIPSQYKATIELNILGGQKGNVPERVPLPPPVYSAPSFSSSKSSCSSNFQQSSAPYHGHNSPISTAPPASSSTFDNQIEEMCRRMRASAVPIMSDSEGFTLLIQLVEFTPEELDSRNRSLNLQAEESKFVFEAKTIQRMELLNQFGCWKWTAARAESPAACAALGKICCGKYVLALTLVLPFSKLDFNSNHSKSCKTNGKHEIMIVSKSNIKNTMNLQSVDTPMESHDFFTVNPQTETQTNNPFPDPSALDEECELMDSTNSNDGEQPVLQKLDVHSTEAAKTGETHEVLKPIAVHSKSPINVDELVGISKLNIGESFGDAGPSPLPLKLLEGSSSRQSSFQANPGSGSSRVNLSSNPIHAV</sequence>
<protein>
    <recommendedName>
        <fullName evidence="2">Copine C-terminal domain-containing protein</fullName>
    </recommendedName>
</protein>